<keyword evidence="1" id="KW-1133">Transmembrane helix</keyword>
<reference evidence="2" key="1">
    <citation type="journal article" date="2020" name="Cell">
        <title>Large-Scale Comparative Analyses of Tick Genomes Elucidate Their Genetic Diversity and Vector Capacities.</title>
        <authorList>
            <consortium name="Tick Genome and Microbiome Consortium (TIGMIC)"/>
            <person name="Jia N."/>
            <person name="Wang J."/>
            <person name="Shi W."/>
            <person name="Du L."/>
            <person name="Sun Y."/>
            <person name="Zhan W."/>
            <person name="Jiang J.F."/>
            <person name="Wang Q."/>
            <person name="Zhang B."/>
            <person name="Ji P."/>
            <person name="Bell-Sakyi L."/>
            <person name="Cui X.M."/>
            <person name="Yuan T.T."/>
            <person name="Jiang B.G."/>
            <person name="Yang W.F."/>
            <person name="Lam T.T."/>
            <person name="Chang Q.C."/>
            <person name="Ding S.J."/>
            <person name="Wang X.J."/>
            <person name="Zhu J.G."/>
            <person name="Ruan X.D."/>
            <person name="Zhao L."/>
            <person name="Wei J.T."/>
            <person name="Ye R.Z."/>
            <person name="Que T.C."/>
            <person name="Du C.H."/>
            <person name="Zhou Y.H."/>
            <person name="Cheng J.X."/>
            <person name="Dai P.F."/>
            <person name="Guo W.B."/>
            <person name="Han X.H."/>
            <person name="Huang E.J."/>
            <person name="Li L.F."/>
            <person name="Wei W."/>
            <person name="Gao Y.C."/>
            <person name="Liu J.Z."/>
            <person name="Shao H.Z."/>
            <person name="Wang X."/>
            <person name="Wang C.C."/>
            <person name="Yang T.C."/>
            <person name="Huo Q.B."/>
            <person name="Li W."/>
            <person name="Chen H.Y."/>
            <person name="Chen S.E."/>
            <person name="Zhou L.G."/>
            <person name="Ni X.B."/>
            <person name="Tian J.H."/>
            <person name="Sheng Y."/>
            <person name="Liu T."/>
            <person name="Pan Y.S."/>
            <person name="Xia L.Y."/>
            <person name="Li J."/>
            <person name="Zhao F."/>
            <person name="Cao W.C."/>
        </authorList>
    </citation>
    <scope>NUCLEOTIDE SEQUENCE</scope>
    <source>
        <strain evidence="2">Rsan-2018</strain>
    </source>
</reference>
<dbReference type="PANTHER" id="PTHR47272:SF2">
    <property type="entry name" value="PIGGYBAC TRANSPOSABLE ELEMENT-DERIVED PROTEIN 3-LIKE"/>
    <property type="match status" value="1"/>
</dbReference>
<evidence type="ECO:0000313" key="2">
    <source>
        <dbReference type="EMBL" id="KAH7983385.1"/>
    </source>
</evidence>
<proteinExistence type="predicted"/>
<dbReference type="VEuPathDB" id="VectorBase:RSAN_038889"/>
<evidence type="ECO:0000256" key="1">
    <source>
        <dbReference type="SAM" id="Phobius"/>
    </source>
</evidence>
<feature type="transmembrane region" description="Helical" evidence="1">
    <location>
        <begin position="24"/>
        <end position="41"/>
    </location>
</feature>
<name>A0A9D4YPJ1_RHISA</name>
<dbReference type="PANTHER" id="PTHR47272">
    <property type="entry name" value="DDE_TNP_1_7 DOMAIN-CONTAINING PROTEIN"/>
    <property type="match status" value="1"/>
</dbReference>
<reference evidence="2" key="2">
    <citation type="submission" date="2021-09" db="EMBL/GenBank/DDBJ databases">
        <authorList>
            <person name="Jia N."/>
            <person name="Wang J."/>
            <person name="Shi W."/>
            <person name="Du L."/>
            <person name="Sun Y."/>
            <person name="Zhan W."/>
            <person name="Jiang J."/>
            <person name="Wang Q."/>
            <person name="Zhang B."/>
            <person name="Ji P."/>
            <person name="Sakyi L.B."/>
            <person name="Cui X."/>
            <person name="Yuan T."/>
            <person name="Jiang B."/>
            <person name="Yang W."/>
            <person name="Lam T.T.-Y."/>
            <person name="Chang Q."/>
            <person name="Ding S."/>
            <person name="Wang X."/>
            <person name="Zhu J."/>
            <person name="Ruan X."/>
            <person name="Zhao L."/>
            <person name="Wei J."/>
            <person name="Que T."/>
            <person name="Du C."/>
            <person name="Cheng J."/>
            <person name="Dai P."/>
            <person name="Han X."/>
            <person name="Huang E."/>
            <person name="Gao Y."/>
            <person name="Liu J."/>
            <person name="Shao H."/>
            <person name="Ye R."/>
            <person name="Li L."/>
            <person name="Wei W."/>
            <person name="Wang X."/>
            <person name="Wang C."/>
            <person name="Huo Q."/>
            <person name="Li W."/>
            <person name="Guo W."/>
            <person name="Chen H."/>
            <person name="Chen S."/>
            <person name="Zhou L."/>
            <person name="Zhou L."/>
            <person name="Ni X."/>
            <person name="Tian J."/>
            <person name="Zhou Y."/>
            <person name="Sheng Y."/>
            <person name="Liu T."/>
            <person name="Pan Y."/>
            <person name="Xia L."/>
            <person name="Li J."/>
            <person name="Zhao F."/>
            <person name="Cao W."/>
        </authorList>
    </citation>
    <scope>NUCLEOTIDE SEQUENCE</scope>
    <source>
        <strain evidence="2">Rsan-2018</strain>
        <tissue evidence="2">Larvae</tissue>
    </source>
</reference>
<keyword evidence="3" id="KW-1185">Reference proteome</keyword>
<gene>
    <name evidence="2" type="ORF">HPB52_011532</name>
</gene>
<accession>A0A9D4YPJ1</accession>
<dbReference type="AlphaFoldDB" id="A0A9D4YPJ1"/>
<organism evidence="2 3">
    <name type="scientific">Rhipicephalus sanguineus</name>
    <name type="common">Brown dog tick</name>
    <name type="synonym">Ixodes sanguineus</name>
    <dbReference type="NCBI Taxonomy" id="34632"/>
    <lineage>
        <taxon>Eukaryota</taxon>
        <taxon>Metazoa</taxon>
        <taxon>Ecdysozoa</taxon>
        <taxon>Arthropoda</taxon>
        <taxon>Chelicerata</taxon>
        <taxon>Arachnida</taxon>
        <taxon>Acari</taxon>
        <taxon>Parasitiformes</taxon>
        <taxon>Ixodida</taxon>
        <taxon>Ixodoidea</taxon>
        <taxon>Ixodidae</taxon>
        <taxon>Rhipicephalinae</taxon>
        <taxon>Rhipicephalus</taxon>
        <taxon>Rhipicephalus</taxon>
    </lineage>
</organism>
<dbReference type="EMBL" id="JABSTV010001245">
    <property type="protein sequence ID" value="KAH7983385.1"/>
    <property type="molecule type" value="Genomic_DNA"/>
</dbReference>
<protein>
    <submittedName>
        <fullName evidence="2">Uncharacterized protein</fullName>
    </submittedName>
</protein>
<comment type="caution">
    <text evidence="2">The sequence shown here is derived from an EMBL/GenBank/DDBJ whole genome shotgun (WGS) entry which is preliminary data.</text>
</comment>
<keyword evidence="1" id="KW-0472">Membrane</keyword>
<sequence>MGGVDLADTYVSNYRTKIRAKKSIIGALVDLLVLVVTNSWIEYRNDGKLMDLAAKDPLVQFELSNTVVETLIRAHVNNCKKSEMH</sequence>
<evidence type="ECO:0000313" key="3">
    <source>
        <dbReference type="Proteomes" id="UP000821837"/>
    </source>
</evidence>
<dbReference type="Proteomes" id="UP000821837">
    <property type="component" value="Chromosome 1"/>
</dbReference>
<keyword evidence="1" id="KW-0812">Transmembrane</keyword>